<dbReference type="GO" id="GO:0006351">
    <property type="term" value="P:DNA-templated transcription"/>
    <property type="evidence" value="ECO:0007669"/>
    <property type="project" value="TreeGrafter"/>
</dbReference>
<dbReference type="EMBL" id="QCYH01000002">
    <property type="protein sequence ID" value="PVA11171.1"/>
    <property type="molecule type" value="Genomic_DNA"/>
</dbReference>
<evidence type="ECO:0000256" key="3">
    <source>
        <dbReference type="ARBA" id="ARBA00023125"/>
    </source>
</evidence>
<proteinExistence type="inferred from homology"/>
<keyword evidence="2" id="KW-0805">Transcription regulation</keyword>
<name>A0A2T7G9S8_9RHOB</name>
<organism evidence="7 8">
    <name type="scientific">Pelagivirga sediminicola</name>
    <dbReference type="NCBI Taxonomy" id="2170575"/>
    <lineage>
        <taxon>Bacteria</taxon>
        <taxon>Pseudomonadati</taxon>
        <taxon>Pseudomonadota</taxon>
        <taxon>Alphaproteobacteria</taxon>
        <taxon>Rhodobacterales</taxon>
        <taxon>Paracoccaceae</taxon>
        <taxon>Pelagivirga</taxon>
    </lineage>
</organism>
<dbReference type="InterPro" id="IPR005119">
    <property type="entry name" value="LysR_subst-bd"/>
</dbReference>
<dbReference type="GO" id="GO:0043565">
    <property type="term" value="F:sequence-specific DNA binding"/>
    <property type="evidence" value="ECO:0007669"/>
    <property type="project" value="TreeGrafter"/>
</dbReference>
<evidence type="ECO:0000259" key="6">
    <source>
        <dbReference type="PROSITE" id="PS50931"/>
    </source>
</evidence>
<accession>A0A2T7G9S8</accession>
<dbReference type="AlphaFoldDB" id="A0A2T7G9S8"/>
<dbReference type="SUPFAM" id="SSF53850">
    <property type="entry name" value="Periplasmic binding protein-like II"/>
    <property type="match status" value="1"/>
</dbReference>
<evidence type="ECO:0000256" key="5">
    <source>
        <dbReference type="SAM" id="SignalP"/>
    </source>
</evidence>
<dbReference type="GO" id="GO:0003700">
    <property type="term" value="F:DNA-binding transcription factor activity"/>
    <property type="evidence" value="ECO:0007669"/>
    <property type="project" value="InterPro"/>
</dbReference>
<dbReference type="Proteomes" id="UP000244446">
    <property type="component" value="Unassembled WGS sequence"/>
</dbReference>
<keyword evidence="4" id="KW-0804">Transcription</keyword>
<dbReference type="InterPro" id="IPR000847">
    <property type="entry name" value="LysR_HTH_N"/>
</dbReference>
<dbReference type="InterPro" id="IPR036388">
    <property type="entry name" value="WH-like_DNA-bd_sf"/>
</dbReference>
<comment type="similarity">
    <text evidence="1">Belongs to the LysR transcriptional regulatory family.</text>
</comment>
<dbReference type="SUPFAM" id="SSF46785">
    <property type="entry name" value="Winged helix' DNA-binding domain"/>
    <property type="match status" value="1"/>
</dbReference>
<dbReference type="Pfam" id="PF00126">
    <property type="entry name" value="HTH_1"/>
    <property type="match status" value="1"/>
</dbReference>
<gene>
    <name evidence="7" type="ORF">DC366_05280</name>
</gene>
<evidence type="ECO:0000256" key="4">
    <source>
        <dbReference type="ARBA" id="ARBA00023163"/>
    </source>
</evidence>
<keyword evidence="3" id="KW-0238">DNA-binding</keyword>
<protein>
    <submittedName>
        <fullName evidence="7">LysR family transcriptional regulator</fullName>
    </submittedName>
</protein>
<dbReference type="PROSITE" id="PS50931">
    <property type="entry name" value="HTH_LYSR"/>
    <property type="match status" value="1"/>
</dbReference>
<dbReference type="InterPro" id="IPR036390">
    <property type="entry name" value="WH_DNA-bd_sf"/>
</dbReference>
<evidence type="ECO:0000313" key="8">
    <source>
        <dbReference type="Proteomes" id="UP000244446"/>
    </source>
</evidence>
<evidence type="ECO:0000256" key="2">
    <source>
        <dbReference type="ARBA" id="ARBA00023015"/>
    </source>
</evidence>
<dbReference type="RefSeq" id="WP_108691145.1">
    <property type="nucleotide sequence ID" value="NZ_QCYH01000002.1"/>
</dbReference>
<dbReference type="InterPro" id="IPR058163">
    <property type="entry name" value="LysR-type_TF_proteobact-type"/>
</dbReference>
<sequence>MDWLALPPLTALRAFAALAQTGSVSAAGAQLNVTHAAISQQIKTLEAHMGLALTRRDGRALALTGEGKYLAEALTEGFGVMAQRVAALTGADAQRPLQISVTPQFAASWLMPRLGDFQTRHPGVDLMVHPSAQRADPAPGGVDIAIRFGLGEWPGLQSELLVPTDIVVVAAPSLVGDRVFTRREELQEYPWLAELDASPASDWMFRAGRERMRGTSVTQVPGNLMLDGARAGHGIAVLTSSSVEDDVAAGRLRILFCDSGETGYFIVTREGVMRPQAKAFARWLRAQRPHGKPDAARI</sequence>
<feature type="chain" id="PRO_5015549896" evidence="5">
    <location>
        <begin position="20"/>
        <end position="298"/>
    </location>
</feature>
<keyword evidence="8" id="KW-1185">Reference proteome</keyword>
<keyword evidence="5" id="KW-0732">Signal</keyword>
<feature type="domain" description="HTH lysR-type" evidence="6">
    <location>
        <begin position="7"/>
        <end position="64"/>
    </location>
</feature>
<dbReference type="Gene3D" id="3.40.190.10">
    <property type="entry name" value="Periplasmic binding protein-like II"/>
    <property type="match status" value="2"/>
</dbReference>
<dbReference type="PANTHER" id="PTHR30537:SF26">
    <property type="entry name" value="GLYCINE CLEAVAGE SYSTEM TRANSCRIPTIONAL ACTIVATOR"/>
    <property type="match status" value="1"/>
</dbReference>
<evidence type="ECO:0000256" key="1">
    <source>
        <dbReference type="ARBA" id="ARBA00009437"/>
    </source>
</evidence>
<dbReference type="OrthoDB" id="7328368at2"/>
<dbReference type="Pfam" id="PF03466">
    <property type="entry name" value="LysR_substrate"/>
    <property type="match status" value="1"/>
</dbReference>
<comment type="caution">
    <text evidence="7">The sequence shown here is derived from an EMBL/GenBank/DDBJ whole genome shotgun (WGS) entry which is preliminary data.</text>
</comment>
<feature type="signal peptide" evidence="5">
    <location>
        <begin position="1"/>
        <end position="19"/>
    </location>
</feature>
<reference evidence="7 8" key="1">
    <citation type="submission" date="2018-04" db="EMBL/GenBank/DDBJ databases">
        <title>Pelagivirga bohaiensis gen. nov., sp. nov., a bacterium isolated from the Bohai Sea.</title>
        <authorList>
            <person name="Ji X."/>
        </authorList>
    </citation>
    <scope>NUCLEOTIDE SEQUENCE [LARGE SCALE GENOMIC DNA]</scope>
    <source>
        <strain evidence="7 8">BH-SD19</strain>
    </source>
</reference>
<evidence type="ECO:0000313" key="7">
    <source>
        <dbReference type="EMBL" id="PVA11171.1"/>
    </source>
</evidence>
<dbReference type="Gene3D" id="1.10.10.10">
    <property type="entry name" value="Winged helix-like DNA-binding domain superfamily/Winged helix DNA-binding domain"/>
    <property type="match status" value="1"/>
</dbReference>
<dbReference type="PANTHER" id="PTHR30537">
    <property type="entry name" value="HTH-TYPE TRANSCRIPTIONAL REGULATOR"/>
    <property type="match status" value="1"/>
</dbReference>